<reference evidence="15" key="3">
    <citation type="submission" date="2025-09" db="UniProtKB">
        <authorList>
            <consortium name="Ensembl"/>
        </authorList>
    </citation>
    <scope>IDENTIFICATION</scope>
</reference>
<dbReference type="PROSITE" id="PS50003">
    <property type="entry name" value="PH_DOMAIN"/>
    <property type="match status" value="2"/>
</dbReference>
<dbReference type="Pfam" id="PF01363">
    <property type="entry name" value="FYVE"/>
    <property type="match status" value="1"/>
</dbReference>
<evidence type="ECO:0000259" key="14">
    <source>
        <dbReference type="PROSITE" id="PS50178"/>
    </source>
</evidence>
<evidence type="ECO:0000256" key="3">
    <source>
        <dbReference type="ARBA" id="ARBA00022553"/>
    </source>
</evidence>
<dbReference type="CDD" id="cd13236">
    <property type="entry name" value="PH2_FGD1-4"/>
    <property type="match status" value="1"/>
</dbReference>
<keyword evidence="16" id="KW-1185">Reference proteome</keyword>
<dbReference type="FunFam" id="3.30.40.10:FF:000061">
    <property type="entry name" value="FYVE, RhoGEF and PH domain containing 1"/>
    <property type="match status" value="1"/>
</dbReference>
<dbReference type="OMA" id="SCEWTKA"/>
<sequence length="576" mass="65909">SSEKTRDAEAEDSTGVTEDLGHDELEQTGEGEEPKVEETTEQRLLNIAKELLQTERAYVARLHLLDQVFCARLTEEAGRGSFPPEVIKTIFSNVSSIYSFHSQFLLPDLETCLRCWSERPGLGHVLLQHGPFLRMYADYVRNFDQAVELVRVWNERSAAFRSITQDIQSQEVCGSLSLQHHMLEPVQRIPRYELLLKDYLKQLPQDSPDYELAHKSLQTVSMAATHSNSAIHKADSLKRVLEIYEMVGDEEVVNPANEFIREGRLLKLAARNTSSMERHLFLFNNFLLCCTPKFSLVGQRFTVRCRIGVDGMQVQRTTNEDHPHSFQVSGKERTLELQASSEQDRDEWIKEIQEAIDTFQEKNETFRLASREVTAAEPSEELGRRAPRWIRDHEVSVCMKCTEQFNAFTRRRHHCRACGCVVCWRCSDYKVALEYDGNRLNKVCKSCYSILSAQREERTDGRRQTLEFAVSLQSSRCLIRSFLFYGDDPKTWQQLWCVFARTEPATLQLFAAQQDAAPLSCIPLSGCEVDESCPELQGLPCFRLKQPSGAHTFCCEGAELQRSWLAVLKDALTGKT</sequence>
<dbReference type="Proteomes" id="UP000007303">
    <property type="component" value="Unassembled WGS sequence"/>
</dbReference>
<evidence type="ECO:0000256" key="1">
    <source>
        <dbReference type="ARBA" id="ARBA00004245"/>
    </source>
</evidence>
<dbReference type="InterPro" id="IPR011993">
    <property type="entry name" value="PH-like_dom_sf"/>
</dbReference>
<dbReference type="SUPFAM" id="SSF50729">
    <property type="entry name" value="PH domain-like"/>
    <property type="match status" value="2"/>
</dbReference>
<keyword evidence="2" id="KW-0963">Cytoplasm</keyword>
<evidence type="ECO:0000256" key="2">
    <source>
        <dbReference type="ARBA" id="ARBA00022490"/>
    </source>
</evidence>
<dbReference type="Gene3D" id="1.20.900.10">
    <property type="entry name" value="Dbl homology (DH) domain"/>
    <property type="match status" value="1"/>
</dbReference>
<dbReference type="GO" id="GO:0046847">
    <property type="term" value="P:filopodium assembly"/>
    <property type="evidence" value="ECO:0007669"/>
    <property type="project" value="TreeGrafter"/>
</dbReference>
<accession>H3CN84</accession>
<dbReference type="InterPro" id="IPR001849">
    <property type="entry name" value="PH_domain"/>
</dbReference>
<protein>
    <submittedName>
        <fullName evidence="15">FYVE, RhoGEF and PH domain containing 4b</fullName>
    </submittedName>
</protein>
<dbReference type="GO" id="GO:0005856">
    <property type="term" value="C:cytoskeleton"/>
    <property type="evidence" value="ECO:0007669"/>
    <property type="project" value="UniProtKB-SubCell"/>
</dbReference>
<dbReference type="SMART" id="SM00325">
    <property type="entry name" value="RhoGEF"/>
    <property type="match status" value="1"/>
</dbReference>
<evidence type="ECO:0000259" key="13">
    <source>
        <dbReference type="PROSITE" id="PS50010"/>
    </source>
</evidence>
<dbReference type="CDD" id="cd00160">
    <property type="entry name" value="RhoGEF"/>
    <property type="match status" value="1"/>
</dbReference>
<dbReference type="HOGENOM" id="CLU_011755_2_1_1"/>
<dbReference type="Ensembl" id="ENSTNIT00000009891.1">
    <property type="protein sequence ID" value="ENSTNIP00000009715.1"/>
    <property type="gene ID" value="ENSTNIG00000006918.1"/>
</dbReference>
<feature type="domain" description="DH" evidence="13">
    <location>
        <begin position="43"/>
        <end position="230"/>
    </location>
</feature>
<feature type="region of interest" description="Disordered" evidence="11">
    <location>
        <begin position="1"/>
        <end position="39"/>
    </location>
</feature>
<reference evidence="16" key="1">
    <citation type="journal article" date="2004" name="Nature">
        <title>Genome duplication in the teleost fish Tetraodon nigroviridis reveals the early vertebrate proto-karyotype.</title>
        <authorList>
            <person name="Jaillon O."/>
            <person name="Aury J.-M."/>
            <person name="Brunet F."/>
            <person name="Petit J.-L."/>
            <person name="Stange-Thomann N."/>
            <person name="Mauceli E."/>
            <person name="Bouneau L."/>
            <person name="Fischer C."/>
            <person name="Ozouf-Costaz C."/>
            <person name="Bernot A."/>
            <person name="Nicaud S."/>
            <person name="Jaffe D."/>
            <person name="Fisher S."/>
            <person name="Lutfalla G."/>
            <person name="Dossat C."/>
            <person name="Segurens B."/>
            <person name="Dasilva C."/>
            <person name="Salanoubat M."/>
            <person name="Levy M."/>
            <person name="Boudet N."/>
            <person name="Castellano S."/>
            <person name="Anthouard V."/>
            <person name="Jubin C."/>
            <person name="Castelli V."/>
            <person name="Katinka M."/>
            <person name="Vacherie B."/>
            <person name="Biemont C."/>
            <person name="Skalli Z."/>
            <person name="Cattolico L."/>
            <person name="Poulain J."/>
            <person name="De Berardinis V."/>
            <person name="Cruaud C."/>
            <person name="Duprat S."/>
            <person name="Brottier P."/>
            <person name="Coutanceau J.-P."/>
            <person name="Gouzy J."/>
            <person name="Parra G."/>
            <person name="Lardier G."/>
            <person name="Chapple C."/>
            <person name="McKernan K.J."/>
            <person name="McEwan P."/>
            <person name="Bosak S."/>
            <person name="Kellis M."/>
            <person name="Volff J.-N."/>
            <person name="Guigo R."/>
            <person name="Zody M.C."/>
            <person name="Mesirov J."/>
            <person name="Lindblad-Toh K."/>
            <person name="Birren B."/>
            <person name="Nusbaum C."/>
            <person name="Kahn D."/>
            <person name="Robinson-Rechavi M."/>
            <person name="Laudet V."/>
            <person name="Schachter V."/>
            <person name="Quetier F."/>
            <person name="Saurin W."/>
            <person name="Scarpelli C."/>
            <person name="Wincker P."/>
            <person name="Lander E.S."/>
            <person name="Weissenbach J."/>
            <person name="Roest Crollius H."/>
        </authorList>
    </citation>
    <scope>NUCLEOTIDE SEQUENCE [LARGE SCALE GENOMIC DNA]</scope>
</reference>
<dbReference type="PANTHER" id="PTHR12673">
    <property type="entry name" value="FACIOGENITAL DYSPLASIA PROTEIN"/>
    <property type="match status" value="1"/>
</dbReference>
<evidence type="ECO:0000256" key="11">
    <source>
        <dbReference type="SAM" id="MobiDB-lite"/>
    </source>
</evidence>
<evidence type="ECO:0000256" key="5">
    <source>
        <dbReference type="ARBA" id="ARBA00022723"/>
    </source>
</evidence>
<dbReference type="PANTHER" id="PTHR12673:SF98">
    <property type="entry name" value="FYVE, RHOGEF AND PH DOMAIN-CONTAINING PROTEIN 4"/>
    <property type="match status" value="1"/>
</dbReference>
<dbReference type="InParanoid" id="H3CN84"/>
<dbReference type="Gene3D" id="2.30.29.30">
    <property type="entry name" value="Pleckstrin-homology domain (PH domain)/Phosphotyrosine-binding domain (PTB)"/>
    <property type="match status" value="2"/>
</dbReference>
<dbReference type="GO" id="GO:0005085">
    <property type="term" value="F:guanyl-nucleotide exchange factor activity"/>
    <property type="evidence" value="ECO:0007669"/>
    <property type="project" value="UniProtKB-KW"/>
</dbReference>
<comment type="subcellular location">
    <subcellularLocation>
        <location evidence="1">Cytoplasm</location>
        <location evidence="1">Cytoskeleton</location>
    </subcellularLocation>
</comment>
<dbReference type="InterPro" id="IPR035899">
    <property type="entry name" value="DBL_dom_sf"/>
</dbReference>
<keyword evidence="6" id="KW-0677">Repeat</keyword>
<keyword evidence="5" id="KW-0479">Metal-binding</keyword>
<name>H3CN84_TETNG</name>
<dbReference type="GO" id="GO:0005737">
    <property type="term" value="C:cytoplasm"/>
    <property type="evidence" value="ECO:0007669"/>
    <property type="project" value="TreeGrafter"/>
</dbReference>
<reference evidence="15" key="2">
    <citation type="submission" date="2025-08" db="UniProtKB">
        <authorList>
            <consortium name="Ensembl"/>
        </authorList>
    </citation>
    <scope>IDENTIFICATION</scope>
</reference>
<dbReference type="PROSITE" id="PS50010">
    <property type="entry name" value="DH_2"/>
    <property type="match status" value="1"/>
</dbReference>
<dbReference type="Pfam" id="PF22697">
    <property type="entry name" value="SOS1_NGEF_PH"/>
    <property type="match status" value="1"/>
</dbReference>
<dbReference type="InterPro" id="IPR017455">
    <property type="entry name" value="Znf_FYVE-rel"/>
</dbReference>
<evidence type="ECO:0000256" key="9">
    <source>
        <dbReference type="ARBA" id="ARBA00023212"/>
    </source>
</evidence>
<evidence type="ECO:0000256" key="7">
    <source>
        <dbReference type="ARBA" id="ARBA00022771"/>
    </source>
</evidence>
<proteinExistence type="predicted"/>
<dbReference type="InterPro" id="IPR013083">
    <property type="entry name" value="Znf_RING/FYVE/PHD"/>
</dbReference>
<feature type="domain" description="PH" evidence="12">
    <location>
        <begin position="258"/>
        <end position="357"/>
    </location>
</feature>
<keyword evidence="3" id="KW-0597">Phosphoprotein</keyword>
<evidence type="ECO:0000256" key="4">
    <source>
        <dbReference type="ARBA" id="ARBA00022658"/>
    </source>
</evidence>
<dbReference type="Pfam" id="PF00169">
    <property type="entry name" value="PH"/>
    <property type="match status" value="1"/>
</dbReference>
<dbReference type="Pfam" id="PF00621">
    <property type="entry name" value="RhoGEF"/>
    <property type="match status" value="1"/>
</dbReference>
<evidence type="ECO:0000313" key="15">
    <source>
        <dbReference type="Ensembl" id="ENSTNIP00000009715.1"/>
    </source>
</evidence>
<dbReference type="GeneTree" id="ENSGT00940000155765"/>
<dbReference type="SMART" id="SM00064">
    <property type="entry name" value="FYVE"/>
    <property type="match status" value="1"/>
</dbReference>
<dbReference type="InterPro" id="IPR055251">
    <property type="entry name" value="SOS1_NGEF_PH"/>
</dbReference>
<dbReference type="SMART" id="SM00233">
    <property type="entry name" value="PH"/>
    <property type="match status" value="2"/>
</dbReference>
<dbReference type="GO" id="GO:0008270">
    <property type="term" value="F:zinc ion binding"/>
    <property type="evidence" value="ECO:0007669"/>
    <property type="project" value="UniProtKB-KW"/>
</dbReference>
<dbReference type="PROSITE" id="PS50178">
    <property type="entry name" value="ZF_FYVE"/>
    <property type="match status" value="1"/>
</dbReference>
<feature type="domain" description="FYVE-type" evidence="14">
    <location>
        <begin position="392"/>
        <end position="452"/>
    </location>
</feature>
<evidence type="ECO:0000256" key="6">
    <source>
        <dbReference type="ARBA" id="ARBA00022737"/>
    </source>
</evidence>
<keyword evidence="9" id="KW-0206">Cytoskeleton</keyword>
<dbReference type="InterPro" id="IPR035941">
    <property type="entry name" value="FGD1-4_PH2"/>
</dbReference>
<dbReference type="AlphaFoldDB" id="H3CN84"/>
<evidence type="ECO:0000256" key="8">
    <source>
        <dbReference type="ARBA" id="ARBA00022833"/>
    </source>
</evidence>
<feature type="domain" description="PH" evidence="12">
    <location>
        <begin position="476"/>
        <end position="573"/>
    </location>
</feature>
<dbReference type="CDD" id="cd15741">
    <property type="entry name" value="FYVE_FGD1_2_4"/>
    <property type="match status" value="1"/>
</dbReference>
<keyword evidence="7 10" id="KW-0863">Zinc-finger</keyword>
<dbReference type="GO" id="GO:0007010">
    <property type="term" value="P:cytoskeleton organization"/>
    <property type="evidence" value="ECO:0007669"/>
    <property type="project" value="TreeGrafter"/>
</dbReference>
<dbReference type="InterPro" id="IPR011011">
    <property type="entry name" value="Znf_FYVE_PHD"/>
</dbReference>
<dbReference type="InterPro" id="IPR051092">
    <property type="entry name" value="FYVE_RhoGEF_PH"/>
</dbReference>
<dbReference type="Gene3D" id="3.30.40.10">
    <property type="entry name" value="Zinc/RING finger domain, C3HC4 (zinc finger)"/>
    <property type="match status" value="1"/>
</dbReference>
<keyword evidence="8" id="KW-0862">Zinc</keyword>
<organism evidence="15 16">
    <name type="scientific">Tetraodon nigroviridis</name>
    <name type="common">Spotted green pufferfish</name>
    <name type="synonym">Chelonodon nigroviridis</name>
    <dbReference type="NCBI Taxonomy" id="99883"/>
    <lineage>
        <taxon>Eukaryota</taxon>
        <taxon>Metazoa</taxon>
        <taxon>Chordata</taxon>
        <taxon>Craniata</taxon>
        <taxon>Vertebrata</taxon>
        <taxon>Euteleostomi</taxon>
        <taxon>Actinopterygii</taxon>
        <taxon>Neopterygii</taxon>
        <taxon>Teleostei</taxon>
        <taxon>Neoteleostei</taxon>
        <taxon>Acanthomorphata</taxon>
        <taxon>Eupercaria</taxon>
        <taxon>Tetraodontiformes</taxon>
        <taxon>Tetradontoidea</taxon>
        <taxon>Tetraodontidae</taxon>
        <taxon>Tetraodon</taxon>
    </lineage>
</organism>
<evidence type="ECO:0000313" key="16">
    <source>
        <dbReference type="Proteomes" id="UP000007303"/>
    </source>
</evidence>
<keyword evidence="4" id="KW-0344">Guanine-nucleotide releasing factor</keyword>
<dbReference type="InterPro" id="IPR000306">
    <property type="entry name" value="Znf_FYVE"/>
</dbReference>
<dbReference type="SUPFAM" id="SSF48065">
    <property type="entry name" value="DBL homology domain (DH-domain)"/>
    <property type="match status" value="1"/>
</dbReference>
<dbReference type="InterPro" id="IPR000219">
    <property type="entry name" value="DH_dom"/>
</dbReference>
<evidence type="ECO:0000256" key="10">
    <source>
        <dbReference type="PROSITE-ProRule" id="PRU00091"/>
    </source>
</evidence>
<dbReference type="SUPFAM" id="SSF57903">
    <property type="entry name" value="FYVE/PHD zinc finger"/>
    <property type="match status" value="1"/>
</dbReference>
<evidence type="ECO:0000259" key="12">
    <source>
        <dbReference type="PROSITE" id="PS50003"/>
    </source>
</evidence>